<keyword evidence="7" id="KW-0560">Oxidoreductase</keyword>
<comment type="catalytic activity">
    <reaction evidence="17">
        <text>(2E)-hexenoyl-CoA + NADPH + H(+) = hexanoyl-CoA + NADP(+)</text>
        <dbReference type="Rhea" id="RHEA:44956"/>
        <dbReference type="ChEBI" id="CHEBI:15378"/>
        <dbReference type="ChEBI" id="CHEBI:57783"/>
        <dbReference type="ChEBI" id="CHEBI:58349"/>
        <dbReference type="ChEBI" id="CHEBI:62077"/>
        <dbReference type="ChEBI" id="CHEBI:62620"/>
    </reaction>
    <physiologicalReaction direction="left-to-right" evidence="17">
        <dbReference type="Rhea" id="RHEA:44957"/>
    </physiologicalReaction>
</comment>
<evidence type="ECO:0000256" key="8">
    <source>
        <dbReference type="ARBA" id="ARBA00023098"/>
    </source>
</evidence>
<dbReference type="Proteomes" id="UP000323011">
    <property type="component" value="Unassembled WGS sequence"/>
</dbReference>
<dbReference type="InterPro" id="IPR052388">
    <property type="entry name" value="Peroxisomal_t2-enoyl-CoA_red"/>
</dbReference>
<dbReference type="Gene3D" id="3.40.50.720">
    <property type="entry name" value="NAD(P)-binding Rossmann-like Domain"/>
    <property type="match status" value="1"/>
</dbReference>
<dbReference type="GO" id="GO:0033306">
    <property type="term" value="P:phytol metabolic process"/>
    <property type="evidence" value="ECO:0007669"/>
    <property type="project" value="TreeGrafter"/>
</dbReference>
<comment type="catalytic activity">
    <reaction evidence="20">
        <text>(2E)-octenoyl-CoA + NADPH + H(+) = octanoyl-CoA + NADP(+)</text>
        <dbReference type="Rhea" id="RHEA:44952"/>
        <dbReference type="ChEBI" id="CHEBI:15378"/>
        <dbReference type="ChEBI" id="CHEBI:57386"/>
        <dbReference type="ChEBI" id="CHEBI:57783"/>
        <dbReference type="ChEBI" id="CHEBI:58349"/>
        <dbReference type="ChEBI" id="CHEBI:62242"/>
    </reaction>
    <physiologicalReaction direction="left-to-right" evidence="20">
        <dbReference type="Rhea" id="RHEA:44953"/>
    </physiologicalReaction>
</comment>
<dbReference type="SUPFAM" id="SSF51735">
    <property type="entry name" value="NAD(P)-binding Rossmann-fold domains"/>
    <property type="match status" value="1"/>
</dbReference>
<evidence type="ECO:0000256" key="9">
    <source>
        <dbReference type="ARBA" id="ARBA00023140"/>
    </source>
</evidence>
<protein>
    <recommendedName>
        <fullName evidence="14">Peroxisomal trans-2-enoyl-CoA reductase</fullName>
        <ecNumber evidence="13">1.3.1.38</ecNumber>
    </recommendedName>
</protein>
<comment type="catalytic activity">
    <reaction evidence="16">
        <text>(2E)-tetradecenoyl-CoA + NADPH + H(+) = tetradecanoyl-CoA + NADP(+)</text>
        <dbReference type="Rhea" id="RHEA:44968"/>
        <dbReference type="ChEBI" id="CHEBI:15378"/>
        <dbReference type="ChEBI" id="CHEBI:57385"/>
        <dbReference type="ChEBI" id="CHEBI:57783"/>
        <dbReference type="ChEBI" id="CHEBI:58349"/>
        <dbReference type="ChEBI" id="CHEBI:61405"/>
    </reaction>
    <physiologicalReaction direction="left-to-right" evidence="16">
        <dbReference type="Rhea" id="RHEA:44969"/>
    </physiologicalReaction>
</comment>
<keyword evidence="3" id="KW-0444">Lipid biosynthesis</keyword>
<dbReference type="InterPro" id="IPR002347">
    <property type="entry name" value="SDR_fam"/>
</dbReference>
<keyword evidence="22" id="KW-1185">Reference proteome</keyword>
<dbReference type="GO" id="GO:0006633">
    <property type="term" value="P:fatty acid biosynthetic process"/>
    <property type="evidence" value="ECO:0007669"/>
    <property type="project" value="UniProtKB-KW"/>
</dbReference>
<dbReference type="EC" id="1.3.1.38" evidence="13"/>
<comment type="subcellular location">
    <subcellularLocation>
        <location evidence="1">Peroxisome</location>
    </subcellularLocation>
</comment>
<dbReference type="FunFam" id="3.40.50.720:FF:000084">
    <property type="entry name" value="Short-chain dehydrogenase reductase"/>
    <property type="match status" value="1"/>
</dbReference>
<evidence type="ECO:0000256" key="13">
    <source>
        <dbReference type="ARBA" id="ARBA00038849"/>
    </source>
</evidence>
<comment type="catalytic activity">
    <reaction evidence="15">
        <text>(2E)-dodecenoyl-CoA + NADPH + H(+) = dodecanoyl-CoA + NADP(+)</text>
        <dbReference type="Rhea" id="RHEA:44964"/>
        <dbReference type="ChEBI" id="CHEBI:15378"/>
        <dbReference type="ChEBI" id="CHEBI:57330"/>
        <dbReference type="ChEBI" id="CHEBI:57375"/>
        <dbReference type="ChEBI" id="CHEBI:57783"/>
        <dbReference type="ChEBI" id="CHEBI:58349"/>
    </reaction>
    <physiologicalReaction direction="left-to-right" evidence="15">
        <dbReference type="Rhea" id="RHEA:44965"/>
    </physiologicalReaction>
</comment>
<evidence type="ECO:0000256" key="15">
    <source>
        <dbReference type="ARBA" id="ARBA00047570"/>
    </source>
</evidence>
<keyword evidence="9" id="KW-0576">Peroxisome</keyword>
<dbReference type="EMBL" id="VLTN01000010">
    <property type="protein sequence ID" value="KAA0154680.1"/>
    <property type="molecule type" value="Genomic_DNA"/>
</dbReference>
<comment type="subunit">
    <text evidence="12">Interacts with PEX5, probably required to target it into peroxisomes.</text>
</comment>
<evidence type="ECO:0000313" key="22">
    <source>
        <dbReference type="Proteomes" id="UP000323011"/>
    </source>
</evidence>
<dbReference type="PANTHER" id="PTHR24317:SF7">
    <property type="entry name" value="PEROXISOMAL TRANS-2-ENOYL-COA REDUCTASE"/>
    <property type="match status" value="1"/>
</dbReference>
<evidence type="ECO:0000256" key="6">
    <source>
        <dbReference type="ARBA" id="ARBA00022857"/>
    </source>
</evidence>
<organism evidence="21 22">
    <name type="scientific">Cafeteria roenbergensis</name>
    <name type="common">Marine flagellate</name>
    <dbReference type="NCBI Taxonomy" id="33653"/>
    <lineage>
        <taxon>Eukaryota</taxon>
        <taxon>Sar</taxon>
        <taxon>Stramenopiles</taxon>
        <taxon>Bigyra</taxon>
        <taxon>Opalozoa</taxon>
        <taxon>Bicosoecida</taxon>
        <taxon>Cafeteriaceae</taxon>
        <taxon>Cafeteria</taxon>
    </lineage>
</organism>
<evidence type="ECO:0000256" key="11">
    <source>
        <dbReference type="ARBA" id="ARBA00037124"/>
    </source>
</evidence>
<dbReference type="GO" id="GO:0019166">
    <property type="term" value="F:trans-2-enoyl-CoA reductase (NADPH) activity"/>
    <property type="evidence" value="ECO:0007669"/>
    <property type="project" value="UniProtKB-EC"/>
</dbReference>
<dbReference type="PANTHER" id="PTHR24317">
    <property type="entry name" value="PEROXISOMAL TRANS-2-ENOYL-COA REDUCTASE"/>
    <property type="match status" value="1"/>
</dbReference>
<comment type="function">
    <text evidence="11">Participates in chain elongation of fatty acids. Catalyzes the reduction of trans-2-enoyl-CoAs of varying chain lengths from 6:1 to 16:1, having maximum activity with 10:1 CoA. Has no 2,4-dienoyl-CoA reductase activity.</text>
</comment>
<proteinExistence type="predicted"/>
<dbReference type="PRINTS" id="PR00081">
    <property type="entry name" value="GDHRDH"/>
</dbReference>
<evidence type="ECO:0000256" key="14">
    <source>
        <dbReference type="ARBA" id="ARBA00041063"/>
    </source>
</evidence>
<evidence type="ECO:0000256" key="3">
    <source>
        <dbReference type="ARBA" id="ARBA00022516"/>
    </source>
</evidence>
<evidence type="ECO:0000256" key="7">
    <source>
        <dbReference type="ARBA" id="ARBA00023002"/>
    </source>
</evidence>
<evidence type="ECO:0000313" key="21">
    <source>
        <dbReference type="EMBL" id="KAA0154680.1"/>
    </source>
</evidence>
<evidence type="ECO:0000256" key="12">
    <source>
        <dbReference type="ARBA" id="ARBA00038622"/>
    </source>
</evidence>
<keyword evidence="8" id="KW-0443">Lipid metabolism</keyword>
<evidence type="ECO:0000256" key="4">
    <source>
        <dbReference type="ARBA" id="ARBA00022553"/>
    </source>
</evidence>
<dbReference type="Pfam" id="PF13561">
    <property type="entry name" value="adh_short_C2"/>
    <property type="match status" value="1"/>
</dbReference>
<comment type="catalytic activity">
    <reaction evidence="18">
        <text>a (2E)-enoyl-CoA + NADPH + H(+) = a 2,3-saturated acyl-CoA + NADP(+)</text>
        <dbReference type="Rhea" id="RHEA:33763"/>
        <dbReference type="ChEBI" id="CHEBI:15378"/>
        <dbReference type="ChEBI" id="CHEBI:57783"/>
        <dbReference type="ChEBI" id="CHEBI:58349"/>
        <dbReference type="ChEBI" id="CHEBI:58856"/>
        <dbReference type="ChEBI" id="CHEBI:65111"/>
        <dbReference type="EC" id="1.3.1.38"/>
    </reaction>
    <physiologicalReaction direction="left-to-right" evidence="18">
        <dbReference type="Rhea" id="RHEA:33764"/>
    </physiologicalReaction>
</comment>
<dbReference type="GO" id="GO:0005777">
    <property type="term" value="C:peroxisome"/>
    <property type="evidence" value="ECO:0007669"/>
    <property type="project" value="UniProtKB-SubCell"/>
</dbReference>
<evidence type="ECO:0000256" key="2">
    <source>
        <dbReference type="ARBA" id="ARBA00005189"/>
    </source>
</evidence>
<comment type="caution">
    <text evidence="21">The sequence shown here is derived from an EMBL/GenBank/DDBJ whole genome shotgun (WGS) entry which is preliminary data.</text>
</comment>
<dbReference type="InterPro" id="IPR036291">
    <property type="entry name" value="NAD(P)-bd_dom_sf"/>
</dbReference>
<evidence type="ECO:0000256" key="1">
    <source>
        <dbReference type="ARBA" id="ARBA00004275"/>
    </source>
</evidence>
<evidence type="ECO:0000256" key="18">
    <source>
        <dbReference type="ARBA" id="ARBA00049251"/>
    </source>
</evidence>
<evidence type="ECO:0000256" key="5">
    <source>
        <dbReference type="ARBA" id="ARBA00022832"/>
    </source>
</evidence>
<name>A0A5A8CRB9_CAFRO</name>
<evidence type="ECO:0000256" key="19">
    <source>
        <dbReference type="ARBA" id="ARBA00049386"/>
    </source>
</evidence>
<dbReference type="OMA" id="TETAACE"/>
<gene>
    <name evidence="21" type="ORF">FNF29_02209</name>
</gene>
<reference evidence="21 22" key="1">
    <citation type="submission" date="2019-07" db="EMBL/GenBank/DDBJ databases">
        <title>Genomes of Cafeteria roenbergensis.</title>
        <authorList>
            <person name="Fischer M.G."/>
            <person name="Hackl T."/>
            <person name="Roman M."/>
        </authorList>
    </citation>
    <scope>NUCLEOTIDE SEQUENCE [LARGE SCALE GENOMIC DNA]</scope>
    <source>
        <strain evidence="21 22">BVI</strain>
    </source>
</reference>
<comment type="catalytic activity">
    <reaction evidence="19">
        <text>(2E)-decenoyl-CoA + NADPH + H(+) = decanoyl-CoA + NADP(+)</text>
        <dbReference type="Rhea" id="RHEA:44960"/>
        <dbReference type="ChEBI" id="CHEBI:15378"/>
        <dbReference type="ChEBI" id="CHEBI:57783"/>
        <dbReference type="ChEBI" id="CHEBI:58349"/>
        <dbReference type="ChEBI" id="CHEBI:61406"/>
        <dbReference type="ChEBI" id="CHEBI:61430"/>
    </reaction>
    <physiologicalReaction direction="left-to-right" evidence="19">
        <dbReference type="Rhea" id="RHEA:44961"/>
    </physiologicalReaction>
</comment>
<comment type="pathway">
    <text evidence="2">Lipid metabolism.</text>
</comment>
<dbReference type="AlphaFoldDB" id="A0A5A8CRB9"/>
<evidence type="ECO:0000256" key="10">
    <source>
        <dbReference type="ARBA" id="ARBA00023160"/>
    </source>
</evidence>
<keyword evidence="4" id="KW-0597">Phosphoprotein</keyword>
<keyword evidence="10" id="KW-0275">Fatty acid biosynthesis</keyword>
<evidence type="ECO:0000256" key="17">
    <source>
        <dbReference type="ARBA" id="ARBA00049108"/>
    </source>
</evidence>
<sequence length="303" mass="31120">MAAVDRAAGLADCDPPLTGVFSEQLFRGQCALVTGGGTGIGFATARLLFHLGASVMIAARREVVLAEACATLEAERTAASGQIGFTTVDIRSSEAVSALVEETVGRFGPIRLLVQNSGGQFVSDAASMSVKGFNSVVQLNLVSTFRVARAVFDACMSDGRGGAIVAMSLDVDNGMPGMAHSAAARAGINNLVKTLSIEWAASGVRVNAVAPGIIYSESAFSHYGDAAEDLLSALLPAIPAKRLGTPEEVAGVVAFLLSPAASYVTGSTVAIGGGSHLVRKPLLPMDEPCASQPYGRLPRKARL</sequence>
<keyword evidence="5" id="KW-0276">Fatty acid metabolism</keyword>
<evidence type="ECO:0000256" key="16">
    <source>
        <dbReference type="ARBA" id="ARBA00048686"/>
    </source>
</evidence>
<evidence type="ECO:0000256" key="20">
    <source>
        <dbReference type="ARBA" id="ARBA00049559"/>
    </source>
</evidence>
<accession>A0A5A8CRB9</accession>
<keyword evidence="6" id="KW-0521">NADP</keyword>